<gene>
    <name evidence="1" type="ORF">RchiOBHm_Chr3g0481321</name>
</gene>
<organism evidence="1 2">
    <name type="scientific">Rosa chinensis</name>
    <name type="common">China rose</name>
    <dbReference type="NCBI Taxonomy" id="74649"/>
    <lineage>
        <taxon>Eukaryota</taxon>
        <taxon>Viridiplantae</taxon>
        <taxon>Streptophyta</taxon>
        <taxon>Embryophyta</taxon>
        <taxon>Tracheophyta</taxon>
        <taxon>Spermatophyta</taxon>
        <taxon>Magnoliopsida</taxon>
        <taxon>eudicotyledons</taxon>
        <taxon>Gunneridae</taxon>
        <taxon>Pentapetalae</taxon>
        <taxon>rosids</taxon>
        <taxon>fabids</taxon>
        <taxon>Rosales</taxon>
        <taxon>Rosaceae</taxon>
        <taxon>Rosoideae</taxon>
        <taxon>Rosoideae incertae sedis</taxon>
        <taxon>Rosa</taxon>
    </lineage>
</organism>
<dbReference type="AlphaFoldDB" id="A0A2P6RDW0"/>
<proteinExistence type="predicted"/>
<reference evidence="1 2" key="1">
    <citation type="journal article" date="2018" name="Nat. Genet.">
        <title>The Rosa genome provides new insights in the design of modern roses.</title>
        <authorList>
            <person name="Bendahmane M."/>
        </authorList>
    </citation>
    <scope>NUCLEOTIDE SEQUENCE [LARGE SCALE GENOMIC DNA]</scope>
    <source>
        <strain evidence="2">cv. Old Blush</strain>
    </source>
</reference>
<evidence type="ECO:0000313" key="2">
    <source>
        <dbReference type="Proteomes" id="UP000238479"/>
    </source>
</evidence>
<accession>A0A2P6RDW0</accession>
<dbReference type="Gramene" id="PRQ44629">
    <property type="protein sequence ID" value="PRQ44629"/>
    <property type="gene ID" value="RchiOBHm_Chr3g0481321"/>
</dbReference>
<protein>
    <submittedName>
        <fullName evidence="1">Uncharacterized protein</fullName>
    </submittedName>
</protein>
<sequence length="69" mass="7714">MSHSPHWYYLTIISPLIDSHHIYRGRPNCSSPLSRTAAAPQNRGSPFGLLSSLSSSSIFYIFSSFILEI</sequence>
<comment type="caution">
    <text evidence="1">The sequence shown here is derived from an EMBL/GenBank/DDBJ whole genome shotgun (WGS) entry which is preliminary data.</text>
</comment>
<dbReference type="EMBL" id="PDCK01000041">
    <property type="protein sequence ID" value="PRQ44629.1"/>
    <property type="molecule type" value="Genomic_DNA"/>
</dbReference>
<keyword evidence="2" id="KW-1185">Reference proteome</keyword>
<evidence type="ECO:0000313" key="1">
    <source>
        <dbReference type="EMBL" id="PRQ44629.1"/>
    </source>
</evidence>
<name>A0A2P6RDW0_ROSCH</name>
<dbReference type="Proteomes" id="UP000238479">
    <property type="component" value="Chromosome 3"/>
</dbReference>